<proteinExistence type="predicted"/>
<sequence length="101" mass="10679">MAQMLLHGTLHATIFEAASLPKAGGPKLFHKLFDLDSCKRAHEKRGENKSKAEETTSARTLWKSLGPPALGSEAASKMVACSVPWSSICAMAPSSSALLLA</sequence>
<protein>
    <submittedName>
        <fullName evidence="1">Uncharacterized protein</fullName>
    </submittedName>
</protein>
<name>A0A8J5RES4_ZIZPA</name>
<dbReference type="EMBL" id="JAAALK010000638">
    <property type="protein sequence ID" value="KAG8044489.1"/>
    <property type="molecule type" value="Genomic_DNA"/>
</dbReference>
<reference evidence="1" key="1">
    <citation type="journal article" date="2021" name="bioRxiv">
        <title>Whole Genome Assembly and Annotation of Northern Wild Rice, Zizania palustris L., Supports a Whole Genome Duplication in the Zizania Genus.</title>
        <authorList>
            <person name="Haas M."/>
            <person name="Kono T."/>
            <person name="Macchietto M."/>
            <person name="Millas R."/>
            <person name="McGilp L."/>
            <person name="Shao M."/>
            <person name="Duquette J."/>
            <person name="Hirsch C.N."/>
            <person name="Kimball J."/>
        </authorList>
    </citation>
    <scope>NUCLEOTIDE SEQUENCE</scope>
    <source>
        <tissue evidence="1">Fresh leaf tissue</tissue>
    </source>
</reference>
<keyword evidence="2" id="KW-1185">Reference proteome</keyword>
<reference evidence="1" key="2">
    <citation type="submission" date="2021-02" db="EMBL/GenBank/DDBJ databases">
        <authorList>
            <person name="Kimball J.A."/>
            <person name="Haas M.W."/>
            <person name="Macchietto M."/>
            <person name="Kono T."/>
            <person name="Duquette J."/>
            <person name="Shao M."/>
        </authorList>
    </citation>
    <scope>NUCLEOTIDE SEQUENCE</scope>
    <source>
        <tissue evidence="1">Fresh leaf tissue</tissue>
    </source>
</reference>
<dbReference type="AlphaFoldDB" id="A0A8J5RES4"/>
<accession>A0A8J5RES4</accession>
<evidence type="ECO:0000313" key="1">
    <source>
        <dbReference type="EMBL" id="KAG8044489.1"/>
    </source>
</evidence>
<organism evidence="1 2">
    <name type="scientific">Zizania palustris</name>
    <name type="common">Northern wild rice</name>
    <dbReference type="NCBI Taxonomy" id="103762"/>
    <lineage>
        <taxon>Eukaryota</taxon>
        <taxon>Viridiplantae</taxon>
        <taxon>Streptophyta</taxon>
        <taxon>Embryophyta</taxon>
        <taxon>Tracheophyta</taxon>
        <taxon>Spermatophyta</taxon>
        <taxon>Magnoliopsida</taxon>
        <taxon>Liliopsida</taxon>
        <taxon>Poales</taxon>
        <taxon>Poaceae</taxon>
        <taxon>BOP clade</taxon>
        <taxon>Oryzoideae</taxon>
        <taxon>Oryzeae</taxon>
        <taxon>Zizaniinae</taxon>
        <taxon>Zizania</taxon>
    </lineage>
</organism>
<dbReference type="Proteomes" id="UP000729402">
    <property type="component" value="Unassembled WGS sequence"/>
</dbReference>
<evidence type="ECO:0000313" key="2">
    <source>
        <dbReference type="Proteomes" id="UP000729402"/>
    </source>
</evidence>
<comment type="caution">
    <text evidence="1">The sequence shown here is derived from an EMBL/GenBank/DDBJ whole genome shotgun (WGS) entry which is preliminary data.</text>
</comment>
<gene>
    <name evidence="1" type="ORF">GUJ93_ZPchr0831g7172</name>
</gene>